<dbReference type="InterPro" id="IPR015422">
    <property type="entry name" value="PyrdxlP-dep_Trfase_small"/>
</dbReference>
<feature type="non-terminal residue" evidence="4">
    <location>
        <position position="1"/>
    </location>
</feature>
<accession>A0ABS3W008</accession>
<proteinExistence type="inferred from homology"/>
<comment type="similarity">
    <text evidence="3">Belongs to the class-III pyridoxal-phosphate-dependent aminotransferase family.</text>
</comment>
<dbReference type="InterPro" id="IPR049704">
    <property type="entry name" value="Aminotrans_3_PPA_site"/>
</dbReference>
<comment type="caution">
    <text evidence="4">The sequence shown here is derived from an EMBL/GenBank/DDBJ whole genome shotgun (WGS) entry which is preliminary data.</text>
</comment>
<evidence type="ECO:0000256" key="1">
    <source>
        <dbReference type="ARBA" id="ARBA00001933"/>
    </source>
</evidence>
<name>A0ABS3W008_MICEH</name>
<dbReference type="Pfam" id="PF00202">
    <property type="entry name" value="Aminotran_3"/>
    <property type="match status" value="1"/>
</dbReference>
<dbReference type="GO" id="GO:0008483">
    <property type="term" value="F:transaminase activity"/>
    <property type="evidence" value="ECO:0007669"/>
    <property type="project" value="UniProtKB-KW"/>
</dbReference>
<evidence type="ECO:0000313" key="4">
    <source>
        <dbReference type="EMBL" id="MBO4210135.1"/>
    </source>
</evidence>
<dbReference type="Gene3D" id="3.90.1150.10">
    <property type="entry name" value="Aspartate Aminotransferase, domain 1"/>
    <property type="match status" value="1"/>
</dbReference>
<evidence type="ECO:0000256" key="3">
    <source>
        <dbReference type="RuleBase" id="RU003560"/>
    </source>
</evidence>
<dbReference type="PANTHER" id="PTHR43713">
    <property type="entry name" value="GLUTAMATE-1-SEMIALDEHYDE 2,1-AMINOMUTASE"/>
    <property type="match status" value="1"/>
</dbReference>
<organism evidence="4 5">
    <name type="scientific">Micromonospora echinofusca</name>
    <dbReference type="NCBI Taxonomy" id="47858"/>
    <lineage>
        <taxon>Bacteria</taxon>
        <taxon>Bacillati</taxon>
        <taxon>Actinomycetota</taxon>
        <taxon>Actinomycetes</taxon>
        <taxon>Micromonosporales</taxon>
        <taxon>Micromonosporaceae</taxon>
        <taxon>Micromonospora</taxon>
    </lineage>
</organism>
<keyword evidence="4" id="KW-0032">Aminotransferase</keyword>
<dbReference type="InterPro" id="IPR015421">
    <property type="entry name" value="PyrdxlP-dep_Trfase_major"/>
</dbReference>
<dbReference type="InterPro" id="IPR005814">
    <property type="entry name" value="Aminotrans_3"/>
</dbReference>
<dbReference type="CDD" id="cd00610">
    <property type="entry name" value="OAT_like"/>
    <property type="match status" value="1"/>
</dbReference>
<protein>
    <submittedName>
        <fullName evidence="4">Aminotransferase class III-fold pyridoxal phosphate-dependent enzyme</fullName>
    </submittedName>
</protein>
<keyword evidence="4" id="KW-0808">Transferase</keyword>
<dbReference type="EMBL" id="WVUH01000412">
    <property type="protein sequence ID" value="MBO4210135.1"/>
    <property type="molecule type" value="Genomic_DNA"/>
</dbReference>
<dbReference type="PROSITE" id="PS00600">
    <property type="entry name" value="AA_TRANSFER_CLASS_3"/>
    <property type="match status" value="1"/>
</dbReference>
<dbReference type="PANTHER" id="PTHR43713:SF3">
    <property type="entry name" value="GLUTAMATE-1-SEMIALDEHYDE 2,1-AMINOMUTASE 1, CHLOROPLASTIC-RELATED"/>
    <property type="match status" value="1"/>
</dbReference>
<dbReference type="InterPro" id="IPR015424">
    <property type="entry name" value="PyrdxlP-dep_Trfase"/>
</dbReference>
<evidence type="ECO:0000313" key="5">
    <source>
        <dbReference type="Proteomes" id="UP000823521"/>
    </source>
</evidence>
<dbReference type="Gene3D" id="3.40.640.10">
    <property type="entry name" value="Type I PLP-dependent aspartate aminotransferase-like (Major domain)"/>
    <property type="match status" value="1"/>
</dbReference>
<dbReference type="RefSeq" id="WP_208817241.1">
    <property type="nucleotide sequence ID" value="NZ_WVUH01000412.1"/>
</dbReference>
<dbReference type="Proteomes" id="UP000823521">
    <property type="component" value="Unassembled WGS sequence"/>
</dbReference>
<reference evidence="4 5" key="1">
    <citation type="submission" date="2019-12" db="EMBL/GenBank/DDBJ databases">
        <title>Whole genome sequencing of endophytic Actinobacterium Micromonospora sp. MPMI6T.</title>
        <authorList>
            <person name="Evv R."/>
            <person name="Podile A.R."/>
        </authorList>
    </citation>
    <scope>NUCLEOTIDE SEQUENCE [LARGE SCALE GENOMIC DNA]</scope>
    <source>
        <strain evidence="4 5">MPMI6</strain>
    </source>
</reference>
<gene>
    <name evidence="4" type="ORF">GSF22_29695</name>
</gene>
<keyword evidence="2 3" id="KW-0663">Pyridoxal phosphate</keyword>
<comment type="cofactor">
    <cofactor evidence="1">
        <name>pyridoxal 5'-phosphate</name>
        <dbReference type="ChEBI" id="CHEBI:597326"/>
    </cofactor>
</comment>
<evidence type="ECO:0000256" key="2">
    <source>
        <dbReference type="ARBA" id="ARBA00022898"/>
    </source>
</evidence>
<keyword evidence="5" id="KW-1185">Reference proteome</keyword>
<dbReference type="SUPFAM" id="SSF53383">
    <property type="entry name" value="PLP-dependent transferases"/>
    <property type="match status" value="1"/>
</dbReference>
<sequence>LRPHPLVFTSADGPVLTDVDGNHLIDYFLGMGPMLLGHRPATVVEAAHAQLDRSILVAGQTDLEFQAARLLVDLVPSAELVRFSVSGSEAVQAALRVARAATGRDTVVKFEGHYHGWFDNVLWSVAPDPATAGPATDPVPVPGSAGQLAGPGVAVLPWNDIDLLRARLVGRDVAAVIMEPVMFNNAGILPEPGYLAAVRELCDATGTVLIFDEVITGFRVGPGGAQGLLDVVPDLTVLGKAIANGFPVAALVGRRRYMDLLATGTVLHGGTYNTQSVAMAATLATLTEISSGRPYQQIAATGGRLMAGLREAFADAGVPVEIVGYPAVFQVRFGEVRPRDYRQALAADRARYADFAHALLRHGVRVLPRGTWFVSTAHDECHIDATLAAVRAVLAEEENQ</sequence>